<gene>
    <name evidence="1" type="ORF">NEUTE1DRAFT_116135</name>
</gene>
<dbReference type="EMBL" id="GL891302">
    <property type="protein sequence ID" value="EGO61526.1"/>
    <property type="molecule type" value="Genomic_DNA"/>
</dbReference>
<dbReference type="HOGENOM" id="CLU_1496646_0_0_1"/>
<dbReference type="Proteomes" id="UP000008065">
    <property type="component" value="Unassembled WGS sequence"/>
</dbReference>
<keyword evidence="2" id="KW-1185">Reference proteome</keyword>
<sequence>MIGLGRRFGRMRKWRPEPPLRFFAPLVVETRWVAGHECWVIDMSSRHAPGQQTPEIPTDPRNIRTVRHRVSHLCENPTGYSRPSSLTPPEPHIETLKYRHDTCSLYFDRRPRFARRRLLQAYTASIRRWVSRHRSQLGQPRANVISCFLEMPMRGNGLVSLGAGEGECEVTGSDIVGGRR</sequence>
<dbReference type="VEuPathDB" id="FungiDB:NEUTE1DRAFT_116135"/>
<organism evidence="1 2">
    <name type="scientific">Neurospora tetrasperma (strain FGSC 2508 / ATCC MYA-4615 / P0657)</name>
    <dbReference type="NCBI Taxonomy" id="510951"/>
    <lineage>
        <taxon>Eukaryota</taxon>
        <taxon>Fungi</taxon>
        <taxon>Dikarya</taxon>
        <taxon>Ascomycota</taxon>
        <taxon>Pezizomycotina</taxon>
        <taxon>Sordariomycetes</taxon>
        <taxon>Sordariomycetidae</taxon>
        <taxon>Sordariales</taxon>
        <taxon>Sordariaceae</taxon>
        <taxon>Neurospora</taxon>
    </lineage>
</organism>
<protein>
    <submittedName>
        <fullName evidence="1">Uncharacterized protein</fullName>
    </submittedName>
</protein>
<dbReference type="AlphaFoldDB" id="F8MDT8"/>
<evidence type="ECO:0000313" key="2">
    <source>
        <dbReference type="Proteomes" id="UP000008065"/>
    </source>
</evidence>
<dbReference type="GeneID" id="20822953"/>
<evidence type="ECO:0000313" key="1">
    <source>
        <dbReference type="EMBL" id="EGO61526.1"/>
    </source>
</evidence>
<dbReference type="RefSeq" id="XP_009848558.1">
    <property type="nucleotide sequence ID" value="XM_009850256.1"/>
</dbReference>
<dbReference type="KEGG" id="nte:NEUTE1DRAFT116135"/>
<proteinExistence type="predicted"/>
<reference evidence="2" key="1">
    <citation type="journal article" date="2011" name="Genetics">
        <title>Massive changes in genome architecture accompany the transition to self-fertility in the filamentous fungus Neurospora tetrasperma.</title>
        <authorList>
            <person name="Ellison C.E."/>
            <person name="Stajich J.E."/>
            <person name="Jacobson D.J."/>
            <person name="Natvig D.O."/>
            <person name="Lapidus A."/>
            <person name="Foster B."/>
            <person name="Aerts A."/>
            <person name="Riley R."/>
            <person name="Lindquist E.A."/>
            <person name="Grigoriev I.V."/>
            <person name="Taylor J.W."/>
        </authorList>
    </citation>
    <scope>NUCLEOTIDE SEQUENCE [LARGE SCALE GENOMIC DNA]</scope>
    <source>
        <strain evidence="2">FGSC 2508 / P0657</strain>
    </source>
</reference>
<name>F8MDT8_NEUT8</name>
<accession>F8MDT8</accession>